<protein>
    <submittedName>
        <fullName evidence="1">Uncharacterized protein</fullName>
    </submittedName>
</protein>
<sequence>MDEIRVLTALERRPLTVENLAYALGLPLEETREVIMRLWNEGYIDTTTSVSSGAKIRAITGGTIVGGVLGAMTAGIFGAAIGAVLGNTVGDRIVPAGSQEKKQKTVLSDSQTYFILTSKGHYHLHPPTSL</sequence>
<dbReference type="Proteomes" id="UP000662314">
    <property type="component" value="Unassembled WGS sequence"/>
</dbReference>
<reference evidence="1 2" key="1">
    <citation type="journal article" date="2021" name="Int. J. Syst. Evol. Microbiol.">
        <title>Amazonocrinis nigriterrae gen. nov., sp. nov., Atlanticothrix silvestris gen. nov., sp. nov. and Dendronalium phyllosphericum gen. nov., sp. nov., nostocacean cyanobacteria from Brazilian environments.</title>
        <authorList>
            <person name="Alvarenga D.O."/>
            <person name="Andreote A.P.D."/>
            <person name="Branco L.H.Z."/>
            <person name="Delbaje E."/>
            <person name="Cruz R.B."/>
            <person name="Varani A.M."/>
            <person name="Fiore M.F."/>
        </authorList>
    </citation>
    <scope>NUCLEOTIDE SEQUENCE [LARGE SCALE GENOMIC DNA]</scope>
    <source>
        <strain evidence="1 2">CENA369</strain>
    </source>
</reference>
<dbReference type="AlphaFoldDB" id="A0A8J7HYJ5"/>
<accession>A0A8J7HYJ5</accession>
<name>A0A8J7HYJ5_9NOST</name>
<evidence type="ECO:0000313" key="2">
    <source>
        <dbReference type="Proteomes" id="UP000662314"/>
    </source>
</evidence>
<organism evidence="1 2">
    <name type="scientific">Dendronalium phyllosphericum CENA369</name>
    <dbReference type="NCBI Taxonomy" id="1725256"/>
    <lineage>
        <taxon>Bacteria</taxon>
        <taxon>Bacillati</taxon>
        <taxon>Cyanobacteriota</taxon>
        <taxon>Cyanophyceae</taxon>
        <taxon>Nostocales</taxon>
        <taxon>Nostocaceae</taxon>
        <taxon>Dendronalium</taxon>
        <taxon>Dendronalium phyllosphericum</taxon>
    </lineage>
</organism>
<dbReference type="EMBL" id="JAECZA010000016">
    <property type="protein sequence ID" value="MBH8572654.1"/>
    <property type="molecule type" value="Genomic_DNA"/>
</dbReference>
<comment type="caution">
    <text evidence="1">The sequence shown here is derived from an EMBL/GenBank/DDBJ whole genome shotgun (WGS) entry which is preliminary data.</text>
</comment>
<proteinExistence type="predicted"/>
<evidence type="ECO:0000313" key="1">
    <source>
        <dbReference type="EMBL" id="MBH8572654.1"/>
    </source>
</evidence>
<gene>
    <name evidence="1" type="ORF">I8752_06430</name>
</gene>
<dbReference type="RefSeq" id="WP_214431480.1">
    <property type="nucleotide sequence ID" value="NZ_CAWPUQ010000068.1"/>
</dbReference>
<keyword evidence="2" id="KW-1185">Reference proteome</keyword>